<evidence type="ECO:0000256" key="2">
    <source>
        <dbReference type="ARBA" id="ARBA00022771"/>
    </source>
</evidence>
<dbReference type="InterPro" id="IPR047153">
    <property type="entry name" value="TRIM45/56/19-like"/>
</dbReference>
<keyword evidence="3" id="KW-0862">Zinc</keyword>
<evidence type="ECO:0000313" key="10">
    <source>
        <dbReference type="Ensembl" id="ENSAMXP00005037594.1"/>
    </source>
</evidence>
<keyword evidence="2 4" id="KW-0863">Zinc-finger</keyword>
<dbReference type="InterPro" id="IPR017907">
    <property type="entry name" value="Znf_RING_CS"/>
</dbReference>
<proteinExistence type="predicted"/>
<dbReference type="GO" id="GO:0006513">
    <property type="term" value="P:protein monoubiquitination"/>
    <property type="evidence" value="ECO:0007669"/>
    <property type="project" value="TreeGrafter"/>
</dbReference>
<dbReference type="Proteomes" id="UP000752171">
    <property type="component" value="Unassembled WGS sequence"/>
</dbReference>
<dbReference type="OrthoDB" id="6105938at2759"/>
<dbReference type="KEGG" id="amex:103031158"/>
<evidence type="ECO:0000313" key="11">
    <source>
        <dbReference type="Proteomes" id="UP000694621"/>
    </source>
</evidence>
<accession>A0A8B9KLL7</accession>
<evidence type="ECO:0000256" key="4">
    <source>
        <dbReference type="PROSITE-ProRule" id="PRU00024"/>
    </source>
</evidence>
<dbReference type="Gene3D" id="3.30.160.60">
    <property type="entry name" value="Classic Zinc Finger"/>
    <property type="match status" value="1"/>
</dbReference>
<dbReference type="InterPro" id="IPR001841">
    <property type="entry name" value="Znf_RING"/>
</dbReference>
<dbReference type="InterPro" id="IPR000315">
    <property type="entry name" value="Znf_B-box"/>
</dbReference>
<evidence type="ECO:0000313" key="9">
    <source>
        <dbReference type="EMBL" id="KAG9271173.1"/>
    </source>
</evidence>
<feature type="domain" description="B box-type" evidence="8">
    <location>
        <begin position="123"/>
        <end position="165"/>
    </location>
</feature>
<evidence type="ECO:0000256" key="5">
    <source>
        <dbReference type="SAM" id="MobiDB-lite"/>
    </source>
</evidence>
<feature type="domain" description="RING-type" evidence="7">
    <location>
        <begin position="10"/>
        <end position="60"/>
    </location>
</feature>
<dbReference type="RefSeq" id="XP_007260475.2">
    <property type="nucleotide sequence ID" value="XM_007260413.4"/>
</dbReference>
<dbReference type="SUPFAM" id="SSF57850">
    <property type="entry name" value="RING/U-box"/>
    <property type="match status" value="1"/>
</dbReference>
<evidence type="ECO:0000256" key="6">
    <source>
        <dbReference type="SAM" id="Phobius"/>
    </source>
</evidence>
<dbReference type="SMART" id="SM00184">
    <property type="entry name" value="RING"/>
    <property type="match status" value="1"/>
</dbReference>
<dbReference type="PANTHER" id="PTHR25462:SF229">
    <property type="entry name" value="TRANSCRIPTION INTERMEDIARY FACTOR 1-BETA"/>
    <property type="match status" value="1"/>
</dbReference>
<dbReference type="InterPro" id="IPR027370">
    <property type="entry name" value="Znf-RING_euk"/>
</dbReference>
<evidence type="ECO:0000313" key="12">
    <source>
        <dbReference type="Proteomes" id="UP000752171"/>
    </source>
</evidence>
<reference evidence="10" key="2">
    <citation type="submission" date="2025-05" db="UniProtKB">
        <authorList>
            <consortium name="Ensembl"/>
        </authorList>
    </citation>
    <scope>IDENTIFICATION</scope>
</reference>
<keyword evidence="6" id="KW-0472">Membrane</keyword>
<dbReference type="InterPro" id="IPR013083">
    <property type="entry name" value="Znf_RING/FYVE/PHD"/>
</dbReference>
<organism evidence="10 11">
    <name type="scientific">Astyanax mexicanus</name>
    <name type="common">Blind cave fish</name>
    <name type="synonym">Astyanax fasciatus mexicanus</name>
    <dbReference type="NCBI Taxonomy" id="7994"/>
    <lineage>
        <taxon>Eukaryota</taxon>
        <taxon>Metazoa</taxon>
        <taxon>Chordata</taxon>
        <taxon>Craniata</taxon>
        <taxon>Vertebrata</taxon>
        <taxon>Euteleostomi</taxon>
        <taxon>Actinopterygii</taxon>
        <taxon>Neopterygii</taxon>
        <taxon>Teleostei</taxon>
        <taxon>Ostariophysi</taxon>
        <taxon>Characiformes</taxon>
        <taxon>Characoidei</taxon>
        <taxon>Acestrorhamphidae</taxon>
        <taxon>Acestrorhamphinae</taxon>
        <taxon>Astyanax</taxon>
    </lineage>
</organism>
<feature type="transmembrane region" description="Helical" evidence="6">
    <location>
        <begin position="370"/>
        <end position="390"/>
    </location>
</feature>
<sequence>MELLEEDLTCPICCCLFEDPRVLPCSHSFCRRCLEGARDGGGGGENRRTQRSPFRCPTCRKETARDGVSILQVNYALRSVVEKYGEIRRALPGMTSAAPAVPSAPYLPTTTTPETTSETTSSTASLSCRAHRDQPLNIYCATDLRLICGYCATAREHRGHRLCALDEAHERERAAFEELLRGAESWPGTEAALARLDALEAARRRALQAVSRDAERGADYLERASRTLEHKRAEIAADFESLKLAVMQSYDPEIGRLRAALEERRRALRVAESLRTLSEPLAFLRRMQDFREALRAIDDNAPLLSARSDADWDPDGAQPLLPAFDVNEWDRVRLGDLDSLRGPHEGGALLLRNPAPHPSSSCSAGGFSRALWRLALLLLPLLLLLLLLCAGAGAPALRLLPAADSFFGDVSACGELVRWMTARATEAAERGMSLMTELLDTAADFLS</sequence>
<dbReference type="PROSITE" id="PS00518">
    <property type="entry name" value="ZF_RING_1"/>
    <property type="match status" value="1"/>
</dbReference>
<dbReference type="Pfam" id="PF13445">
    <property type="entry name" value="zf-RING_UBOX"/>
    <property type="match status" value="1"/>
</dbReference>
<dbReference type="Ensembl" id="ENSAMXT00005040959.1">
    <property type="protein sequence ID" value="ENSAMXP00005037594.1"/>
    <property type="gene ID" value="ENSAMXG00005017870.1"/>
</dbReference>
<evidence type="ECO:0000259" key="8">
    <source>
        <dbReference type="PROSITE" id="PS50119"/>
    </source>
</evidence>
<dbReference type="Proteomes" id="UP000694621">
    <property type="component" value="Unplaced"/>
</dbReference>
<dbReference type="PANTHER" id="PTHR25462">
    <property type="entry name" value="BONUS, ISOFORM C-RELATED"/>
    <property type="match status" value="1"/>
</dbReference>
<evidence type="ECO:0000259" key="7">
    <source>
        <dbReference type="PROSITE" id="PS50089"/>
    </source>
</evidence>
<dbReference type="GeneID" id="103031158"/>
<dbReference type="Gene3D" id="3.30.40.10">
    <property type="entry name" value="Zinc/RING finger domain, C3HC4 (zinc finger)"/>
    <property type="match status" value="1"/>
</dbReference>
<dbReference type="GO" id="GO:0008270">
    <property type="term" value="F:zinc ion binding"/>
    <property type="evidence" value="ECO:0007669"/>
    <property type="project" value="UniProtKB-KW"/>
</dbReference>
<dbReference type="AlphaFoldDB" id="A0A8B9KLL7"/>
<evidence type="ECO:0000256" key="3">
    <source>
        <dbReference type="ARBA" id="ARBA00022833"/>
    </source>
</evidence>
<keyword evidence="6" id="KW-1133">Transmembrane helix</keyword>
<evidence type="ECO:0000256" key="1">
    <source>
        <dbReference type="ARBA" id="ARBA00022723"/>
    </source>
</evidence>
<dbReference type="PROSITE" id="PS50119">
    <property type="entry name" value="ZF_BBOX"/>
    <property type="match status" value="1"/>
</dbReference>
<keyword evidence="1" id="KW-0479">Metal-binding</keyword>
<protein>
    <submittedName>
        <fullName evidence="9 10">Tripartite motif-containing 13</fullName>
    </submittedName>
</protein>
<name>A0A8B9KLL7_ASTMX</name>
<dbReference type="EMBL" id="JAICCE010000011">
    <property type="protein sequence ID" value="KAG9271173.1"/>
    <property type="molecule type" value="Genomic_DNA"/>
</dbReference>
<dbReference type="GO" id="GO:0061630">
    <property type="term" value="F:ubiquitin protein ligase activity"/>
    <property type="evidence" value="ECO:0007669"/>
    <property type="project" value="TreeGrafter"/>
</dbReference>
<dbReference type="PROSITE" id="PS50089">
    <property type="entry name" value="ZF_RING_2"/>
    <property type="match status" value="1"/>
</dbReference>
<gene>
    <name evidence="9" type="primary">TRIM13</name>
    <name evidence="9" type="ORF">AMEX_G14059</name>
</gene>
<feature type="compositionally biased region" description="Low complexity" evidence="5">
    <location>
        <begin position="108"/>
        <end position="120"/>
    </location>
</feature>
<dbReference type="SMART" id="SM00336">
    <property type="entry name" value="BBOX"/>
    <property type="match status" value="1"/>
</dbReference>
<dbReference type="CTD" id="10206"/>
<dbReference type="SUPFAM" id="SSF57845">
    <property type="entry name" value="B-box zinc-binding domain"/>
    <property type="match status" value="1"/>
</dbReference>
<dbReference type="Pfam" id="PF00643">
    <property type="entry name" value="zf-B_box"/>
    <property type="match status" value="1"/>
</dbReference>
<keyword evidence="6" id="KW-0812">Transmembrane</keyword>
<feature type="region of interest" description="Disordered" evidence="5">
    <location>
        <begin position="98"/>
        <end position="120"/>
    </location>
</feature>
<reference evidence="9 12" key="1">
    <citation type="submission" date="2021-07" db="EMBL/GenBank/DDBJ databases">
        <authorList>
            <person name="Imarazene B."/>
            <person name="Zahm M."/>
            <person name="Klopp C."/>
            <person name="Cabau C."/>
            <person name="Beille S."/>
            <person name="Jouanno E."/>
            <person name="Castinel A."/>
            <person name="Lluch J."/>
            <person name="Gil L."/>
            <person name="Kuchtly C."/>
            <person name="Lopez Roques C."/>
            <person name="Donnadieu C."/>
            <person name="Parrinello H."/>
            <person name="Journot L."/>
            <person name="Du K."/>
            <person name="Schartl M."/>
            <person name="Retaux S."/>
            <person name="Guiguen Y."/>
        </authorList>
    </citation>
    <scope>NUCLEOTIDE SEQUENCE [LARGE SCALE GENOMIC DNA]</scope>
    <source>
        <strain evidence="9">Pach_M1</strain>
        <tissue evidence="9">Testis</tissue>
    </source>
</reference>